<organism evidence="1 2">
    <name type="scientific">Anoxybacteroides voinovskiense</name>
    <dbReference type="NCBI Taxonomy" id="230470"/>
    <lineage>
        <taxon>Bacteria</taxon>
        <taxon>Bacillati</taxon>
        <taxon>Bacillota</taxon>
        <taxon>Bacilli</taxon>
        <taxon>Bacillales</taxon>
        <taxon>Anoxybacillaceae</taxon>
        <taxon>Anoxybacteroides</taxon>
    </lineage>
</organism>
<gene>
    <name evidence="1" type="ORF">GGR02_002180</name>
</gene>
<evidence type="ECO:0000313" key="2">
    <source>
        <dbReference type="Proteomes" id="UP000559598"/>
    </source>
</evidence>
<dbReference type="Proteomes" id="UP000559598">
    <property type="component" value="Unassembled WGS sequence"/>
</dbReference>
<proteinExistence type="predicted"/>
<dbReference type="AlphaFoldDB" id="A0A840DMX0"/>
<reference evidence="1 2" key="1">
    <citation type="submission" date="2020-08" db="EMBL/GenBank/DDBJ databases">
        <title>Genomic Encyclopedia of Type Strains, Phase IV (KMG-IV): sequencing the most valuable type-strain genomes for metagenomic binning, comparative biology and taxonomic classification.</title>
        <authorList>
            <person name="Goeker M."/>
        </authorList>
    </citation>
    <scope>NUCLEOTIDE SEQUENCE [LARGE SCALE GENOMIC DNA]</scope>
    <source>
        <strain evidence="1 2">DSM 17075</strain>
    </source>
</reference>
<keyword evidence="2" id="KW-1185">Reference proteome</keyword>
<dbReference type="RefSeq" id="WP_183184703.1">
    <property type="nucleotide sequence ID" value="NZ_BMNP01000013.1"/>
</dbReference>
<protein>
    <submittedName>
        <fullName evidence="1">Pimeloyl-ACP methyl ester carboxylesterase</fullName>
    </submittedName>
</protein>
<dbReference type="SUPFAM" id="SSF53474">
    <property type="entry name" value="alpha/beta-Hydrolases"/>
    <property type="match status" value="1"/>
</dbReference>
<evidence type="ECO:0000313" key="1">
    <source>
        <dbReference type="EMBL" id="MBB4074414.1"/>
    </source>
</evidence>
<dbReference type="EMBL" id="JACIDE010000014">
    <property type="protein sequence ID" value="MBB4074414.1"/>
    <property type="molecule type" value="Genomic_DNA"/>
</dbReference>
<sequence>MTVRQRFFQFDDQWCILHLPERPNGFAILLLGDVNHYVTDSTSFWLEHHGRRKLLEELLTYGYTVFSSHLYGRHWGCPKAVRLTKQLIYYVLKSEILNNRVYILAEGIGALVALQLLADIPTKIRAVALLNPCLDVRAQLAYEKENKFFYKRMRKEIATAYEILETEVENVLPSLTRTPRQVPVKIWQLSGVTPYPSALHCRNYEEQARNQDVPVDVVYHLPEKRYCFAASIHQFYEQHNALP</sequence>
<comment type="caution">
    <text evidence="1">The sequence shown here is derived from an EMBL/GenBank/DDBJ whole genome shotgun (WGS) entry which is preliminary data.</text>
</comment>
<dbReference type="InterPro" id="IPR029058">
    <property type="entry name" value="AB_hydrolase_fold"/>
</dbReference>
<dbReference type="Gene3D" id="3.40.50.1820">
    <property type="entry name" value="alpha/beta hydrolase"/>
    <property type="match status" value="1"/>
</dbReference>
<accession>A0A840DMX0</accession>
<name>A0A840DMX0_9BACL</name>